<dbReference type="SUPFAM" id="SSF52402">
    <property type="entry name" value="Adenine nucleotide alpha hydrolases-like"/>
    <property type="match status" value="1"/>
</dbReference>
<evidence type="ECO:0000259" key="1">
    <source>
        <dbReference type="Pfam" id="PF00582"/>
    </source>
</evidence>
<organism evidence="2 3">
    <name type="scientific">Vreelandella vilamensis</name>
    <dbReference type="NCBI Taxonomy" id="531309"/>
    <lineage>
        <taxon>Bacteria</taxon>
        <taxon>Pseudomonadati</taxon>
        <taxon>Pseudomonadota</taxon>
        <taxon>Gammaproteobacteria</taxon>
        <taxon>Oceanospirillales</taxon>
        <taxon>Halomonadaceae</taxon>
        <taxon>Vreelandella</taxon>
    </lineage>
</organism>
<dbReference type="InterPro" id="IPR014729">
    <property type="entry name" value="Rossmann-like_a/b/a_fold"/>
</dbReference>
<reference evidence="2 3" key="1">
    <citation type="submission" date="2023-04" db="EMBL/GenBank/DDBJ databases">
        <title>A long-awaited taxogenomic arrangement of the family Halomonadaceae.</title>
        <authorList>
            <person name="De La Haba R."/>
            <person name="Chuvochina M."/>
            <person name="Wittouck S."/>
            <person name="Arahal D.R."/>
            <person name="Sanchez-Porro C."/>
            <person name="Hugenholtz P."/>
            <person name="Ventosa A."/>
        </authorList>
    </citation>
    <scope>NUCLEOTIDE SEQUENCE [LARGE SCALE GENOMIC DNA]</scope>
    <source>
        <strain evidence="2 3">DSM 21020</strain>
    </source>
</reference>
<sequence length="99" mass="10946">MTDKVLAAIDSSPFSENVCDYAAWAATALDAPLDVVHVIDNHPQTSEPDLTGNLGLGTREHLLERLSDICLVPDDEIAHRSYPLLAARELLHQFIREQV</sequence>
<gene>
    <name evidence="2" type="ORF">QC823_13160</name>
</gene>
<name>A0ABU1H8W9_9GAMM</name>
<keyword evidence="3" id="KW-1185">Reference proteome</keyword>
<comment type="caution">
    <text evidence="2">The sequence shown here is derived from an EMBL/GenBank/DDBJ whole genome shotgun (WGS) entry which is preliminary data.</text>
</comment>
<dbReference type="InterPro" id="IPR006016">
    <property type="entry name" value="UspA"/>
</dbReference>
<accession>A0ABU1H8W9</accession>
<dbReference type="Gene3D" id="3.40.50.620">
    <property type="entry name" value="HUPs"/>
    <property type="match status" value="1"/>
</dbReference>
<dbReference type="RefSeq" id="WP_309656817.1">
    <property type="nucleotide sequence ID" value="NZ_JARWAN010000023.1"/>
</dbReference>
<evidence type="ECO:0000313" key="2">
    <source>
        <dbReference type="EMBL" id="MDR5899938.1"/>
    </source>
</evidence>
<feature type="non-terminal residue" evidence="2">
    <location>
        <position position="99"/>
    </location>
</feature>
<protein>
    <submittedName>
        <fullName evidence="2">Universal stress protein</fullName>
    </submittedName>
</protein>
<feature type="domain" description="UspA" evidence="1">
    <location>
        <begin position="1"/>
        <end position="65"/>
    </location>
</feature>
<proteinExistence type="predicted"/>
<dbReference type="EMBL" id="JARWAN010000023">
    <property type="protein sequence ID" value="MDR5899938.1"/>
    <property type="molecule type" value="Genomic_DNA"/>
</dbReference>
<evidence type="ECO:0000313" key="3">
    <source>
        <dbReference type="Proteomes" id="UP001254564"/>
    </source>
</evidence>
<dbReference type="Proteomes" id="UP001254564">
    <property type="component" value="Unassembled WGS sequence"/>
</dbReference>
<dbReference type="Pfam" id="PF00582">
    <property type="entry name" value="Usp"/>
    <property type="match status" value="1"/>
</dbReference>